<dbReference type="PANTHER" id="PTHR42759:SF1">
    <property type="entry name" value="MAGNESIUM-CHELATASE SUBUNIT CHLD"/>
    <property type="match status" value="1"/>
</dbReference>
<dbReference type="Gene3D" id="1.10.8.80">
    <property type="entry name" value="Magnesium chelatase subunit I, C-Terminal domain"/>
    <property type="match status" value="1"/>
</dbReference>
<dbReference type="PANTHER" id="PTHR42759">
    <property type="entry name" value="MOXR FAMILY PROTEIN"/>
    <property type="match status" value="1"/>
</dbReference>
<evidence type="ECO:0000313" key="3">
    <source>
        <dbReference type="Proteomes" id="UP000753724"/>
    </source>
</evidence>
<evidence type="ECO:0000313" key="2">
    <source>
        <dbReference type="EMBL" id="NBC37561.1"/>
    </source>
</evidence>
<dbReference type="InterPro" id="IPR041628">
    <property type="entry name" value="ChlI/MoxR_AAA_lid"/>
</dbReference>
<sequence>MTDTPTLPGASPALPLSEVRVLAEAIRAQIAKGVVGQDTTVEHLLVALMARGHVLLEGPPGTAKTFLAQCFARAVGLDFGRIQFTPDLMPGDILGSNLFNFQTSQFTLTRGPIFCDMLLADEINRTPPKTQAALLEAMQERRVTLDGKAHPLPDHFMVVATQNPIESQGVYPLPEAQLDRFLFKLEIPYPTEAEEARIVASYGGHAGPVSPVDVGISACADAGVLAAAAQAVAGVTLAQPVVDYVVRLIRATRDNADLACGASPRAAVLLANAGRARAALAGRDYVVPDDIKALAPAVLRHRLLLSPAAEIEGKATQVLVAQLIEQTEAPR</sequence>
<evidence type="ECO:0000259" key="1">
    <source>
        <dbReference type="SMART" id="SM00382"/>
    </source>
</evidence>
<dbReference type="PIRSF" id="PIRSF002849">
    <property type="entry name" value="AAA_ATPase_chaperone_MoxR_prd"/>
    <property type="match status" value="1"/>
</dbReference>
<dbReference type="RefSeq" id="WP_161719718.1">
    <property type="nucleotide sequence ID" value="NZ_JAAAPO010000005.1"/>
</dbReference>
<reference evidence="3" key="1">
    <citation type="submission" date="2020-01" db="EMBL/GenBank/DDBJ databases">
        <title>Sphingomonas sp. strain CSW-10.</title>
        <authorList>
            <person name="Chen W.-M."/>
        </authorList>
    </citation>
    <scope>NUCLEOTIDE SEQUENCE [LARGE SCALE GENOMIC DNA]</scope>
    <source>
        <strain evidence="3">FSY-8</strain>
    </source>
</reference>
<dbReference type="EMBL" id="JAAAPO010000005">
    <property type="protein sequence ID" value="NBC37561.1"/>
    <property type="molecule type" value="Genomic_DNA"/>
</dbReference>
<dbReference type="InterPro" id="IPR050764">
    <property type="entry name" value="CbbQ/NirQ/NorQ/GpvN"/>
</dbReference>
<dbReference type="SUPFAM" id="SSF52540">
    <property type="entry name" value="P-loop containing nucleoside triphosphate hydrolases"/>
    <property type="match status" value="1"/>
</dbReference>
<gene>
    <name evidence="2" type="ORF">GTZ99_13485</name>
</gene>
<dbReference type="InterPro" id="IPR011703">
    <property type="entry name" value="ATPase_AAA-3"/>
</dbReference>
<keyword evidence="3" id="KW-1185">Reference proteome</keyword>
<accession>A0ABW9XGC0</accession>
<organism evidence="2 3">
    <name type="scientific">Novosphingobium ovatum</name>
    <dbReference type="NCBI Taxonomy" id="1908523"/>
    <lineage>
        <taxon>Bacteria</taxon>
        <taxon>Pseudomonadati</taxon>
        <taxon>Pseudomonadota</taxon>
        <taxon>Alphaproteobacteria</taxon>
        <taxon>Sphingomonadales</taxon>
        <taxon>Sphingomonadaceae</taxon>
        <taxon>Novosphingobium</taxon>
    </lineage>
</organism>
<protein>
    <submittedName>
        <fullName evidence="2">AAA domain-containing protein</fullName>
    </submittedName>
</protein>
<proteinExistence type="predicted"/>
<dbReference type="InterPro" id="IPR003593">
    <property type="entry name" value="AAA+_ATPase"/>
</dbReference>
<dbReference type="Gene3D" id="3.40.50.300">
    <property type="entry name" value="P-loop containing nucleotide triphosphate hydrolases"/>
    <property type="match status" value="1"/>
</dbReference>
<feature type="domain" description="AAA+ ATPase" evidence="1">
    <location>
        <begin position="50"/>
        <end position="191"/>
    </location>
</feature>
<dbReference type="Pfam" id="PF17863">
    <property type="entry name" value="AAA_lid_2"/>
    <property type="match status" value="1"/>
</dbReference>
<dbReference type="Pfam" id="PF07726">
    <property type="entry name" value="AAA_3"/>
    <property type="match status" value="1"/>
</dbReference>
<dbReference type="Proteomes" id="UP000753724">
    <property type="component" value="Unassembled WGS sequence"/>
</dbReference>
<dbReference type="CDD" id="cd00009">
    <property type="entry name" value="AAA"/>
    <property type="match status" value="1"/>
</dbReference>
<comment type="caution">
    <text evidence="2">The sequence shown here is derived from an EMBL/GenBank/DDBJ whole genome shotgun (WGS) entry which is preliminary data.</text>
</comment>
<name>A0ABW9XGC0_9SPHN</name>
<dbReference type="InterPro" id="IPR027417">
    <property type="entry name" value="P-loop_NTPase"/>
</dbReference>
<dbReference type="SMART" id="SM00382">
    <property type="entry name" value="AAA"/>
    <property type="match status" value="1"/>
</dbReference>